<feature type="region of interest" description="Disordered" evidence="1">
    <location>
        <begin position="365"/>
        <end position="390"/>
    </location>
</feature>
<evidence type="ECO:0000259" key="2">
    <source>
        <dbReference type="PROSITE" id="PS50191"/>
    </source>
</evidence>
<reference evidence="3 4" key="1">
    <citation type="submission" date="2019-07" db="EMBL/GenBank/DDBJ databases">
        <title>Annotation for the trematode Paragonimus westermani.</title>
        <authorList>
            <person name="Choi Y.-J."/>
        </authorList>
    </citation>
    <scope>NUCLEOTIDE SEQUENCE [LARGE SCALE GENOMIC DNA]</scope>
    <source>
        <strain evidence="3">180907_Pwestermani</strain>
    </source>
</reference>
<evidence type="ECO:0000256" key="1">
    <source>
        <dbReference type="SAM" id="MobiDB-lite"/>
    </source>
</evidence>
<dbReference type="Proteomes" id="UP000699462">
    <property type="component" value="Unassembled WGS sequence"/>
</dbReference>
<accession>A0A8T0DCD6</accession>
<dbReference type="Gene3D" id="3.40.525.10">
    <property type="entry name" value="CRAL-TRIO lipid binding domain"/>
    <property type="match status" value="1"/>
</dbReference>
<dbReference type="PROSITE" id="PS50191">
    <property type="entry name" value="CRAL_TRIO"/>
    <property type="match status" value="1"/>
</dbReference>
<evidence type="ECO:0000313" key="3">
    <source>
        <dbReference type="EMBL" id="KAF8565495.1"/>
    </source>
</evidence>
<evidence type="ECO:0000313" key="4">
    <source>
        <dbReference type="Proteomes" id="UP000699462"/>
    </source>
</evidence>
<dbReference type="CDD" id="cd00170">
    <property type="entry name" value="SEC14"/>
    <property type="match status" value="1"/>
</dbReference>
<dbReference type="AlphaFoldDB" id="A0A8T0DCD6"/>
<dbReference type="OrthoDB" id="10051650at2759"/>
<feature type="region of interest" description="Disordered" evidence="1">
    <location>
        <begin position="321"/>
        <end position="346"/>
    </location>
</feature>
<feature type="domain" description="CRAL-TRIO" evidence="2">
    <location>
        <begin position="113"/>
        <end position="264"/>
    </location>
</feature>
<feature type="compositionally biased region" description="Acidic residues" evidence="1">
    <location>
        <begin position="331"/>
        <end position="346"/>
    </location>
</feature>
<dbReference type="SUPFAM" id="SSF52087">
    <property type="entry name" value="CRAL/TRIO domain"/>
    <property type="match status" value="1"/>
</dbReference>
<keyword evidence="4" id="KW-1185">Reference proteome</keyword>
<dbReference type="GO" id="GO:0016020">
    <property type="term" value="C:membrane"/>
    <property type="evidence" value="ECO:0007669"/>
    <property type="project" value="TreeGrafter"/>
</dbReference>
<proteinExistence type="predicted"/>
<dbReference type="InterPro" id="IPR001251">
    <property type="entry name" value="CRAL-TRIO_dom"/>
</dbReference>
<dbReference type="SMART" id="SM00516">
    <property type="entry name" value="SEC14"/>
    <property type="match status" value="1"/>
</dbReference>
<organism evidence="3 4">
    <name type="scientific">Paragonimus westermani</name>
    <dbReference type="NCBI Taxonomy" id="34504"/>
    <lineage>
        <taxon>Eukaryota</taxon>
        <taxon>Metazoa</taxon>
        <taxon>Spiralia</taxon>
        <taxon>Lophotrochozoa</taxon>
        <taxon>Platyhelminthes</taxon>
        <taxon>Trematoda</taxon>
        <taxon>Digenea</taxon>
        <taxon>Plagiorchiida</taxon>
        <taxon>Troglotremata</taxon>
        <taxon>Troglotrematidae</taxon>
        <taxon>Paragonimus</taxon>
    </lineage>
</organism>
<name>A0A8T0DCD6_9TREM</name>
<sequence>MSFSLPGTYLFLFYSHTIPDGSGKVLPTFCRFSGFTFFPISTVSSSPFSYPQRIDEFISLSSNQSSGSPDVQHLAFCFLAARKFSVAQALELYHNYQVMLSREGVSQRIDPFDEDVRQELLSGKFVILNDHEVSGARVAQFFVRLHRTNNNSNRSLLQSILFQLDAALKKEAASRSGLVFIYDMTDAKFANIDCSFGIKLFKLLQFSYPIRLRRILILTAPLWFRASFRVMRGFIRDQLRDCVSVLRPSPGSKLDALSHPDLVTLRRDHHAWLQTALVRTGWLLLDSESGVRPNGHRLQTPAVFFGQAAISNHVAATTAASTASGSISDSSDPENREDDESTCGYSLDEDDVISTGDLDPFALSSSYSSETDGTDADSAHTRPDRRSSADCKVSTHPLCFVLLHWLDQVISFLPHFTVIIHCHLCYRLR</sequence>
<dbReference type="PANTHER" id="PTHR10174:SF208">
    <property type="entry name" value="CRAL-TRIO DOMAIN-CONTAINING PROTEIN DDB_G0278031"/>
    <property type="match status" value="1"/>
</dbReference>
<gene>
    <name evidence="3" type="ORF">P879_08917</name>
</gene>
<protein>
    <recommendedName>
        <fullName evidence="2">CRAL-TRIO domain-containing protein</fullName>
    </recommendedName>
</protein>
<feature type="compositionally biased region" description="Basic and acidic residues" evidence="1">
    <location>
        <begin position="377"/>
        <end position="389"/>
    </location>
</feature>
<dbReference type="EMBL" id="JTDF01006645">
    <property type="protein sequence ID" value="KAF8565495.1"/>
    <property type="molecule type" value="Genomic_DNA"/>
</dbReference>
<dbReference type="Pfam" id="PF00650">
    <property type="entry name" value="CRAL_TRIO"/>
    <property type="match status" value="1"/>
</dbReference>
<comment type="caution">
    <text evidence="3">The sequence shown here is derived from an EMBL/GenBank/DDBJ whole genome shotgun (WGS) entry which is preliminary data.</text>
</comment>
<dbReference type="PANTHER" id="PTHR10174">
    <property type="entry name" value="ALPHA-TOCOPHEROL TRANSFER PROTEIN-RELATED"/>
    <property type="match status" value="1"/>
</dbReference>
<feature type="compositionally biased region" description="Low complexity" evidence="1">
    <location>
        <begin position="321"/>
        <end position="330"/>
    </location>
</feature>
<dbReference type="InterPro" id="IPR036865">
    <property type="entry name" value="CRAL-TRIO_dom_sf"/>
</dbReference>
<dbReference type="GO" id="GO:1902936">
    <property type="term" value="F:phosphatidylinositol bisphosphate binding"/>
    <property type="evidence" value="ECO:0007669"/>
    <property type="project" value="TreeGrafter"/>
</dbReference>